<dbReference type="AlphaFoldDB" id="M8EGC4"/>
<evidence type="ECO:0000256" key="2">
    <source>
        <dbReference type="ARBA" id="ARBA00023015"/>
    </source>
</evidence>
<keyword evidence="3" id="KW-0238">DNA-binding</keyword>
<dbReference type="STRING" id="1300222.I532_02835"/>
<organism evidence="6 7">
    <name type="scientific">Brevibacillus borstelensis AK1</name>
    <dbReference type="NCBI Taxonomy" id="1300222"/>
    <lineage>
        <taxon>Bacteria</taxon>
        <taxon>Bacillati</taxon>
        <taxon>Bacillota</taxon>
        <taxon>Bacilli</taxon>
        <taxon>Bacillales</taxon>
        <taxon>Paenibacillaceae</taxon>
        <taxon>Brevibacillus</taxon>
    </lineage>
</organism>
<dbReference type="SUPFAM" id="SSF53850">
    <property type="entry name" value="Periplasmic binding protein-like II"/>
    <property type="match status" value="1"/>
</dbReference>
<dbReference type="PANTHER" id="PTHR30126">
    <property type="entry name" value="HTH-TYPE TRANSCRIPTIONAL REGULATOR"/>
    <property type="match status" value="1"/>
</dbReference>
<dbReference type="InterPro" id="IPR005119">
    <property type="entry name" value="LysR_subst-bd"/>
</dbReference>
<dbReference type="RefSeq" id="WP_003386270.1">
    <property type="nucleotide sequence ID" value="NZ_APBN01000001.1"/>
</dbReference>
<dbReference type="GO" id="GO:0000976">
    <property type="term" value="F:transcription cis-regulatory region binding"/>
    <property type="evidence" value="ECO:0007669"/>
    <property type="project" value="TreeGrafter"/>
</dbReference>
<dbReference type="OrthoDB" id="9803735at2"/>
<evidence type="ECO:0000256" key="4">
    <source>
        <dbReference type="ARBA" id="ARBA00023163"/>
    </source>
</evidence>
<accession>M8EGC4</accession>
<gene>
    <name evidence="6" type="ORF">I532_02835</name>
</gene>
<protein>
    <submittedName>
        <fullName evidence="6">Transcriptional regulator</fullName>
    </submittedName>
</protein>
<proteinExistence type="inferred from homology"/>
<dbReference type="InterPro" id="IPR036388">
    <property type="entry name" value="WH-like_DNA-bd_sf"/>
</dbReference>
<comment type="caution">
    <text evidence="6">The sequence shown here is derived from an EMBL/GenBank/DDBJ whole genome shotgun (WGS) entry which is preliminary data.</text>
</comment>
<dbReference type="PRINTS" id="PR00039">
    <property type="entry name" value="HTHLYSR"/>
</dbReference>
<dbReference type="InterPro" id="IPR000847">
    <property type="entry name" value="LysR_HTH_N"/>
</dbReference>
<keyword evidence="7" id="KW-1185">Reference proteome</keyword>
<dbReference type="CDD" id="cd05466">
    <property type="entry name" value="PBP2_LTTR_substrate"/>
    <property type="match status" value="1"/>
</dbReference>
<dbReference type="GeneID" id="89499123"/>
<keyword evidence="4" id="KW-0804">Transcription</keyword>
<dbReference type="PROSITE" id="PS50931">
    <property type="entry name" value="HTH_LYSR"/>
    <property type="match status" value="1"/>
</dbReference>
<evidence type="ECO:0000313" key="6">
    <source>
        <dbReference type="EMBL" id="EMT54505.1"/>
    </source>
</evidence>
<dbReference type="Pfam" id="PF03466">
    <property type="entry name" value="LysR_substrate"/>
    <property type="match status" value="1"/>
</dbReference>
<comment type="similarity">
    <text evidence="1">Belongs to the LysR transcriptional regulatory family.</text>
</comment>
<feature type="domain" description="HTH lysR-type" evidence="5">
    <location>
        <begin position="1"/>
        <end position="58"/>
    </location>
</feature>
<reference evidence="6 7" key="1">
    <citation type="submission" date="2013-03" db="EMBL/GenBank/DDBJ databases">
        <title>Assembly of a new bacterial strain Brevibacillus borstelensis AK1.</title>
        <authorList>
            <person name="Rajan I."/>
            <person name="PoliReddy D."/>
            <person name="Sugumar T."/>
            <person name="Rathinam K."/>
            <person name="Alqarawi S."/>
            <person name="Khalil A.B."/>
            <person name="Sivakumar N."/>
        </authorList>
    </citation>
    <scope>NUCLEOTIDE SEQUENCE [LARGE SCALE GENOMIC DNA]</scope>
    <source>
        <strain evidence="6 7">AK1</strain>
    </source>
</reference>
<dbReference type="Gene3D" id="3.40.190.10">
    <property type="entry name" value="Periplasmic binding protein-like II"/>
    <property type="match status" value="2"/>
</dbReference>
<sequence length="298" mass="33780">MDTRYLQTFREVAKWHSFTRAAEVLGYAQSSVTTQIQNLEQEFGVTLFERWGRKIRLTHAGEVLLEYSGQLLGLLDEAKAQLSEEAQLAGTLTIGTVESLAAFYLPPYLQQFRREQPQIRVLLNPGICYELRQGVKEGTYDFAVVLDWLQSHPDLESVNLGEEELVVIASPEHPLTSRKRVEASDFNGEQWIFPEAGCSYRSMIESVLRDSGASLEPSLEFGSLEAIKQCVAYGLGIALVPMIAVAEEVKKGTISVLPFTHPDIRVYRQLVYHKKKWMPRAMRHFFNLLTEGMPAREI</sequence>
<dbReference type="InterPro" id="IPR036390">
    <property type="entry name" value="WH_DNA-bd_sf"/>
</dbReference>
<dbReference type="PANTHER" id="PTHR30126:SF100">
    <property type="entry name" value="LYSR-FAMILY TRANSCRIPTIONAL REGULATOR"/>
    <property type="match status" value="1"/>
</dbReference>
<evidence type="ECO:0000313" key="7">
    <source>
        <dbReference type="Proteomes" id="UP000012081"/>
    </source>
</evidence>
<evidence type="ECO:0000259" key="5">
    <source>
        <dbReference type="PROSITE" id="PS50931"/>
    </source>
</evidence>
<dbReference type="EMBL" id="APBN01000001">
    <property type="protein sequence ID" value="EMT54505.1"/>
    <property type="molecule type" value="Genomic_DNA"/>
</dbReference>
<dbReference type="PATRIC" id="fig|1300222.3.peg.602"/>
<evidence type="ECO:0000256" key="1">
    <source>
        <dbReference type="ARBA" id="ARBA00009437"/>
    </source>
</evidence>
<dbReference type="Pfam" id="PF00126">
    <property type="entry name" value="HTH_1"/>
    <property type="match status" value="1"/>
</dbReference>
<dbReference type="Gene3D" id="1.10.10.10">
    <property type="entry name" value="Winged helix-like DNA-binding domain superfamily/Winged helix DNA-binding domain"/>
    <property type="match status" value="1"/>
</dbReference>
<dbReference type="Proteomes" id="UP000012081">
    <property type="component" value="Unassembled WGS sequence"/>
</dbReference>
<dbReference type="GO" id="GO:0003700">
    <property type="term" value="F:DNA-binding transcription factor activity"/>
    <property type="evidence" value="ECO:0007669"/>
    <property type="project" value="InterPro"/>
</dbReference>
<name>M8EGC4_9BACL</name>
<keyword evidence="2" id="KW-0805">Transcription regulation</keyword>
<evidence type="ECO:0000256" key="3">
    <source>
        <dbReference type="ARBA" id="ARBA00023125"/>
    </source>
</evidence>
<dbReference type="FunFam" id="1.10.10.10:FF:000001">
    <property type="entry name" value="LysR family transcriptional regulator"/>
    <property type="match status" value="1"/>
</dbReference>
<dbReference type="SUPFAM" id="SSF46785">
    <property type="entry name" value="Winged helix' DNA-binding domain"/>
    <property type="match status" value="1"/>
</dbReference>